<dbReference type="SUPFAM" id="SSF50475">
    <property type="entry name" value="FMN-binding split barrel"/>
    <property type="match status" value="1"/>
</dbReference>
<dbReference type="Proteomes" id="UP001231166">
    <property type="component" value="Chromosome"/>
</dbReference>
<dbReference type="RefSeq" id="WP_120661402.1">
    <property type="nucleotide sequence ID" value="NZ_CP072194.1"/>
</dbReference>
<evidence type="ECO:0000313" key="7">
    <source>
        <dbReference type="Proteomes" id="UP001231166"/>
    </source>
</evidence>
<evidence type="ECO:0000313" key="6">
    <source>
        <dbReference type="Proteomes" id="UP001066327"/>
    </source>
</evidence>
<dbReference type="InterPro" id="IPR012349">
    <property type="entry name" value="Split_barrel_FMN-bd"/>
</dbReference>
<evidence type="ECO:0000259" key="3">
    <source>
        <dbReference type="SMART" id="SM00903"/>
    </source>
</evidence>
<keyword evidence="2 5" id="KW-0560">Oxidoreductase</keyword>
<dbReference type="EMBL" id="CP130953">
    <property type="protein sequence ID" value="WLF51129.1"/>
    <property type="molecule type" value="Genomic_DNA"/>
</dbReference>
<comment type="similarity">
    <text evidence="1">Belongs to the non-flavoprotein flavin reductase family.</text>
</comment>
<feature type="domain" description="Flavin reductase like" evidence="3">
    <location>
        <begin position="28"/>
        <end position="171"/>
    </location>
</feature>
<sequence>MSEIQAAGSDDGFFGGDDLSPPVLRGAYGRFPSGVAAVCAVIDGKPTGIAASSFVSVSLEPALVSVCVALTSTTWPLLRRAQSLGVSVLADAHASTARALASQVPDRFAGIDWVRDSCGAVFIAGAALWLNCSIYEQVRAGDHDIAVLAVNRIKMHSSVSPIVFHDSQFHRMARSGPYASS</sequence>
<evidence type="ECO:0000256" key="2">
    <source>
        <dbReference type="ARBA" id="ARBA00023002"/>
    </source>
</evidence>
<reference evidence="5" key="2">
    <citation type="submission" date="2023-07" db="EMBL/GenBank/DDBJ databases">
        <title>Genomic analysis of Rhodococcus opacus VOC-14 with glycol ethers degradation activity.</title>
        <authorList>
            <person name="Narkevich D.A."/>
            <person name="Hlushen A.M."/>
            <person name="Akhremchuk A.E."/>
            <person name="Sikolenko M.A."/>
            <person name="Valentovich L.N."/>
        </authorList>
    </citation>
    <scope>NUCLEOTIDE SEQUENCE</scope>
    <source>
        <strain evidence="5">VOC-14</strain>
    </source>
</reference>
<dbReference type="Pfam" id="PF01613">
    <property type="entry name" value="Flavin_Reduct"/>
    <property type="match status" value="1"/>
</dbReference>
<dbReference type="AlphaFoldDB" id="A0AAX3YSU7"/>
<dbReference type="Gene3D" id="2.30.110.10">
    <property type="entry name" value="Electron Transport, Fmn-binding Protein, Chain A"/>
    <property type="match status" value="1"/>
</dbReference>
<dbReference type="PANTHER" id="PTHR30466:SF11">
    <property type="entry name" value="FLAVIN-DEPENDENT MONOOXYGENASE, REDUCTASE SUBUNIT HSAB"/>
    <property type="match status" value="1"/>
</dbReference>
<name>A0AAX3YSU7_RHOOP</name>
<reference evidence="4" key="1">
    <citation type="submission" date="2022-12" db="EMBL/GenBank/DDBJ databases">
        <authorList>
            <person name="Krivoruchko A.V."/>
            <person name="Elkin A."/>
        </authorList>
    </citation>
    <scope>NUCLEOTIDE SEQUENCE</scope>
    <source>
        <strain evidence="4">IEGM 249</strain>
    </source>
</reference>
<dbReference type="Proteomes" id="UP001066327">
    <property type="component" value="Unassembled WGS sequence"/>
</dbReference>
<evidence type="ECO:0000313" key="5">
    <source>
        <dbReference type="EMBL" id="WLF51129.1"/>
    </source>
</evidence>
<organism evidence="5 7">
    <name type="scientific">Rhodococcus opacus</name>
    <name type="common">Nocardia opaca</name>
    <dbReference type="NCBI Taxonomy" id="37919"/>
    <lineage>
        <taxon>Bacteria</taxon>
        <taxon>Bacillati</taxon>
        <taxon>Actinomycetota</taxon>
        <taxon>Actinomycetes</taxon>
        <taxon>Mycobacteriales</taxon>
        <taxon>Nocardiaceae</taxon>
        <taxon>Rhodococcus</taxon>
    </lineage>
</organism>
<gene>
    <name evidence="4" type="ORF">O4328_36350</name>
    <name evidence="5" type="ORF">Q5707_34170</name>
</gene>
<accession>A0AAX3YSU7</accession>
<dbReference type="EC" id="1.-.-.-" evidence="5"/>
<dbReference type="PANTHER" id="PTHR30466">
    <property type="entry name" value="FLAVIN REDUCTASE"/>
    <property type="match status" value="1"/>
</dbReference>
<dbReference type="GO" id="GO:0010181">
    <property type="term" value="F:FMN binding"/>
    <property type="evidence" value="ECO:0007669"/>
    <property type="project" value="InterPro"/>
</dbReference>
<protein>
    <submittedName>
        <fullName evidence="5">Flavin reductase family protein</fullName>
        <ecNumber evidence="5">1.-.-.-</ecNumber>
    </submittedName>
</protein>
<evidence type="ECO:0000256" key="1">
    <source>
        <dbReference type="ARBA" id="ARBA00008898"/>
    </source>
</evidence>
<dbReference type="InterPro" id="IPR002563">
    <property type="entry name" value="Flavin_Rdtase-like_dom"/>
</dbReference>
<evidence type="ECO:0000313" key="4">
    <source>
        <dbReference type="EMBL" id="MCZ4589062.1"/>
    </source>
</evidence>
<keyword evidence="6" id="KW-1185">Reference proteome</keyword>
<dbReference type="EMBL" id="JAPWIS010000028">
    <property type="protein sequence ID" value="MCZ4589062.1"/>
    <property type="molecule type" value="Genomic_DNA"/>
</dbReference>
<dbReference type="SMART" id="SM00903">
    <property type="entry name" value="Flavin_Reduct"/>
    <property type="match status" value="1"/>
</dbReference>
<dbReference type="GO" id="GO:0042602">
    <property type="term" value="F:riboflavin reductase (NADPH) activity"/>
    <property type="evidence" value="ECO:0007669"/>
    <property type="project" value="TreeGrafter"/>
</dbReference>
<proteinExistence type="inferred from homology"/>
<dbReference type="InterPro" id="IPR050268">
    <property type="entry name" value="NADH-dep_flavin_reductase"/>
</dbReference>